<keyword evidence="13 18" id="KW-0472">Membrane</keyword>
<organism evidence="20 21">
    <name type="scientific">Legionella clemsonensis</name>
    <dbReference type="NCBI Taxonomy" id="1867846"/>
    <lineage>
        <taxon>Bacteria</taxon>
        <taxon>Pseudomonadati</taxon>
        <taxon>Pseudomonadota</taxon>
        <taxon>Gammaproteobacteria</taxon>
        <taxon>Legionellales</taxon>
        <taxon>Legionellaceae</taxon>
        <taxon>Legionella</taxon>
    </lineage>
</organism>
<dbReference type="EC" id="1.8.1.8" evidence="18"/>
<keyword evidence="4 18" id="KW-1003">Cell membrane</keyword>
<comment type="similarity">
    <text evidence="2 18">Belongs to the thioredoxin family. DsbD subfamily.</text>
</comment>
<evidence type="ECO:0000256" key="7">
    <source>
        <dbReference type="ARBA" id="ARBA00022729"/>
    </source>
</evidence>
<comment type="catalytic activity">
    <reaction evidence="16 18">
        <text>[protein]-dithiol + NAD(+) = [protein]-disulfide + NADH + H(+)</text>
        <dbReference type="Rhea" id="RHEA:18749"/>
        <dbReference type="Rhea" id="RHEA-COMP:10593"/>
        <dbReference type="Rhea" id="RHEA-COMP:10594"/>
        <dbReference type="ChEBI" id="CHEBI:15378"/>
        <dbReference type="ChEBI" id="CHEBI:29950"/>
        <dbReference type="ChEBI" id="CHEBI:50058"/>
        <dbReference type="ChEBI" id="CHEBI:57540"/>
        <dbReference type="ChEBI" id="CHEBI:57945"/>
        <dbReference type="EC" id="1.8.1.8"/>
    </reaction>
</comment>
<feature type="transmembrane region" description="Helical" evidence="18">
    <location>
        <begin position="270"/>
        <end position="294"/>
    </location>
</feature>
<dbReference type="Proteomes" id="UP000201728">
    <property type="component" value="Chromosome"/>
</dbReference>
<dbReference type="PROSITE" id="PS00194">
    <property type="entry name" value="THIOREDOXIN_1"/>
    <property type="match status" value="1"/>
</dbReference>
<evidence type="ECO:0000256" key="10">
    <source>
        <dbReference type="ARBA" id="ARBA00022989"/>
    </source>
</evidence>
<feature type="transmembrane region" description="Helical" evidence="18">
    <location>
        <begin position="349"/>
        <end position="379"/>
    </location>
</feature>
<evidence type="ECO:0000256" key="11">
    <source>
        <dbReference type="ARBA" id="ARBA00023002"/>
    </source>
</evidence>
<name>A0A222P0G5_9GAMM</name>
<keyword evidence="7" id="KW-0732">Signal</keyword>
<dbReference type="Pfam" id="PF11412">
    <property type="entry name" value="DsbD_N"/>
    <property type="match status" value="1"/>
</dbReference>
<feature type="disulfide bond" description="Redox-active" evidence="18">
    <location>
        <begin position="552"/>
        <end position="555"/>
    </location>
</feature>
<feature type="transmembrane region" description="Helical" evidence="18">
    <location>
        <begin position="28"/>
        <end position="46"/>
    </location>
</feature>
<dbReference type="GO" id="GO:0009055">
    <property type="term" value="F:electron transfer activity"/>
    <property type="evidence" value="ECO:0007669"/>
    <property type="project" value="UniProtKB-UniRule"/>
</dbReference>
<dbReference type="HAMAP" id="MF_00399">
    <property type="entry name" value="DbsD"/>
    <property type="match status" value="1"/>
</dbReference>
<evidence type="ECO:0000256" key="16">
    <source>
        <dbReference type="ARBA" id="ARBA00047388"/>
    </source>
</evidence>
<dbReference type="InterPro" id="IPR035671">
    <property type="entry name" value="DsbD_gamma"/>
</dbReference>
<dbReference type="InterPro" id="IPR022910">
    <property type="entry name" value="Thiol_diS_interchange_DbsD"/>
</dbReference>
<dbReference type="CDD" id="cd02953">
    <property type="entry name" value="DsbDgamma"/>
    <property type="match status" value="1"/>
</dbReference>
<keyword evidence="10 18" id="KW-1133">Transmembrane helix</keyword>
<reference evidence="20 21" key="1">
    <citation type="submission" date="2016-07" db="EMBL/GenBank/DDBJ databases">
        <authorList>
            <person name="Hassler H."/>
        </authorList>
    </citation>
    <scope>NUCLEOTIDE SEQUENCE [LARGE SCALE GENOMIC DNA]</scope>
    <source>
        <strain evidence="20 21">CDC-D5610</strain>
    </source>
</reference>
<dbReference type="PANTHER" id="PTHR32234">
    <property type="entry name" value="THIOL:DISULFIDE INTERCHANGE PROTEIN DSBD"/>
    <property type="match status" value="1"/>
</dbReference>
<dbReference type="GO" id="GO:0005886">
    <property type="term" value="C:plasma membrane"/>
    <property type="evidence" value="ECO:0007669"/>
    <property type="project" value="UniProtKB-SubCell"/>
</dbReference>
<evidence type="ECO:0000256" key="6">
    <source>
        <dbReference type="ARBA" id="ARBA00022692"/>
    </source>
</evidence>
<evidence type="ECO:0000256" key="18">
    <source>
        <dbReference type="HAMAP-Rule" id="MF_00399"/>
    </source>
</evidence>
<evidence type="ECO:0000256" key="15">
    <source>
        <dbReference type="ARBA" id="ARBA00023284"/>
    </source>
</evidence>
<evidence type="ECO:0000313" key="20">
    <source>
        <dbReference type="EMBL" id="ASQ45326.1"/>
    </source>
</evidence>
<dbReference type="InterPro" id="IPR036929">
    <property type="entry name" value="DsbDN_sf"/>
</dbReference>
<dbReference type="SUPFAM" id="SSF52833">
    <property type="entry name" value="Thioredoxin-like"/>
    <property type="match status" value="1"/>
</dbReference>
<dbReference type="Gene3D" id="2.60.40.1250">
    <property type="entry name" value="Thiol:disulfide interchange protein DsbD, N-terminal domain"/>
    <property type="match status" value="1"/>
</dbReference>
<dbReference type="PANTHER" id="PTHR32234:SF0">
    <property type="entry name" value="THIOL:DISULFIDE INTERCHANGE PROTEIN DSBD"/>
    <property type="match status" value="1"/>
</dbReference>
<evidence type="ECO:0000256" key="8">
    <source>
        <dbReference type="ARBA" id="ARBA00022748"/>
    </source>
</evidence>
<keyword evidence="5 18" id="KW-0997">Cell inner membrane</keyword>
<keyword evidence="14 18" id="KW-1015">Disulfide bond</keyword>
<proteinExistence type="inferred from homology"/>
<dbReference type="AlphaFoldDB" id="A0A222P0G5"/>
<keyword evidence="12 18" id="KW-0520">NAD</keyword>
<keyword evidence="3 18" id="KW-0813">Transport</keyword>
<evidence type="ECO:0000256" key="3">
    <source>
        <dbReference type="ARBA" id="ARBA00022448"/>
    </source>
</evidence>
<evidence type="ECO:0000256" key="9">
    <source>
        <dbReference type="ARBA" id="ARBA00022982"/>
    </source>
</evidence>
<dbReference type="NCBIfam" id="NF001419">
    <property type="entry name" value="PRK00293.1"/>
    <property type="match status" value="1"/>
</dbReference>
<feature type="disulfide bond" description="Redox-active" evidence="18">
    <location>
        <begin position="245"/>
        <end position="367"/>
    </location>
</feature>
<feature type="transmembrane region" description="Helical" evidence="18">
    <location>
        <begin position="55"/>
        <end position="75"/>
    </location>
</feature>
<feature type="transmembrane region" description="Helical" evidence="18">
    <location>
        <begin position="447"/>
        <end position="468"/>
    </location>
</feature>
<dbReference type="InterPro" id="IPR028250">
    <property type="entry name" value="DsbDN"/>
</dbReference>
<comment type="catalytic activity">
    <reaction evidence="17 18">
        <text>[protein]-dithiol + NADP(+) = [protein]-disulfide + NADPH + H(+)</text>
        <dbReference type="Rhea" id="RHEA:18753"/>
        <dbReference type="Rhea" id="RHEA-COMP:10593"/>
        <dbReference type="Rhea" id="RHEA-COMP:10594"/>
        <dbReference type="ChEBI" id="CHEBI:15378"/>
        <dbReference type="ChEBI" id="CHEBI:29950"/>
        <dbReference type="ChEBI" id="CHEBI:50058"/>
        <dbReference type="ChEBI" id="CHEBI:57783"/>
        <dbReference type="ChEBI" id="CHEBI:58349"/>
        <dbReference type="EC" id="1.8.1.8"/>
    </reaction>
</comment>
<evidence type="ECO:0000256" key="14">
    <source>
        <dbReference type="ARBA" id="ARBA00023157"/>
    </source>
</evidence>
<dbReference type="SUPFAM" id="SSF74863">
    <property type="entry name" value="Thiol:disulfide interchange protein DsbD, N-terminal domain (DsbD-alpha)"/>
    <property type="match status" value="1"/>
</dbReference>
<dbReference type="Pfam" id="PF13899">
    <property type="entry name" value="Thioredoxin_7"/>
    <property type="match status" value="1"/>
</dbReference>
<dbReference type="EMBL" id="CP016397">
    <property type="protein sequence ID" value="ASQ45326.1"/>
    <property type="molecule type" value="Genomic_DNA"/>
</dbReference>
<evidence type="ECO:0000256" key="4">
    <source>
        <dbReference type="ARBA" id="ARBA00022475"/>
    </source>
</evidence>
<keyword evidence="11 18" id="KW-0560">Oxidoreductase</keyword>
<evidence type="ECO:0000256" key="2">
    <source>
        <dbReference type="ARBA" id="ARBA00007241"/>
    </source>
</evidence>
<dbReference type="InterPro" id="IPR013766">
    <property type="entry name" value="Thioredoxin_domain"/>
</dbReference>
<feature type="transmembrane region" description="Helical" evidence="18">
    <location>
        <begin position="385"/>
        <end position="408"/>
    </location>
</feature>
<comment type="subcellular location">
    <subcellularLocation>
        <location evidence="1 18">Cell inner membrane</location>
        <topology evidence="1 18">Multi-pass membrane protein</topology>
    </subcellularLocation>
</comment>
<gene>
    <name evidence="20" type="primary">dsbD_2</name>
    <name evidence="18" type="synonym">dsbD</name>
    <name evidence="20" type="ORF">clem_03840</name>
</gene>
<keyword evidence="15 18" id="KW-0676">Redox-active center</keyword>
<dbReference type="InterPro" id="IPR036249">
    <property type="entry name" value="Thioredoxin-like_sf"/>
</dbReference>
<feature type="transmembrane region" description="Helical" evidence="18">
    <location>
        <begin position="306"/>
        <end position="328"/>
    </location>
</feature>
<dbReference type="InterPro" id="IPR003834">
    <property type="entry name" value="Cyt_c_assmbl_TM_dom"/>
</dbReference>
<dbReference type="Pfam" id="PF02683">
    <property type="entry name" value="DsbD_TM"/>
    <property type="match status" value="1"/>
</dbReference>
<comment type="function">
    <text evidence="18">Required to facilitate the formation of correct disulfide bonds in some periplasmic proteins and for the assembly of the periplasmic c-type cytochromes. Acts by transferring electrons from cytoplasmic thioredoxin to the periplasm. This transfer involves a cascade of disulfide bond formation and reduction steps.</text>
</comment>
<feature type="transmembrane region" description="Helical" evidence="18">
    <location>
        <begin position="226"/>
        <end position="258"/>
    </location>
</feature>
<evidence type="ECO:0000256" key="12">
    <source>
        <dbReference type="ARBA" id="ARBA00023027"/>
    </source>
</evidence>
<keyword evidence="9 18" id="KW-0249">Electron transport</keyword>
<evidence type="ECO:0000256" key="13">
    <source>
        <dbReference type="ARBA" id="ARBA00023136"/>
    </source>
</evidence>
<dbReference type="GO" id="GO:0045454">
    <property type="term" value="P:cell redox homeostasis"/>
    <property type="evidence" value="ECO:0007669"/>
    <property type="project" value="TreeGrafter"/>
</dbReference>
<protein>
    <recommendedName>
        <fullName evidence="18">Thiol:disulfide interchange protein DsbD</fullName>
        <ecNumber evidence="18">1.8.1.8</ecNumber>
    </recommendedName>
    <alternativeName>
        <fullName evidence="18">Protein-disulfide reductase</fullName>
        <shortName evidence="18">Disulfide reductase</shortName>
    </alternativeName>
</protein>
<dbReference type="InterPro" id="IPR017937">
    <property type="entry name" value="Thioredoxin_CS"/>
</dbReference>
<keyword evidence="21" id="KW-1185">Reference proteome</keyword>
<evidence type="ECO:0000256" key="17">
    <source>
        <dbReference type="ARBA" id="ARBA00047804"/>
    </source>
</evidence>
<evidence type="ECO:0000259" key="19">
    <source>
        <dbReference type="PROSITE" id="PS51352"/>
    </source>
</evidence>
<evidence type="ECO:0000313" key="21">
    <source>
        <dbReference type="Proteomes" id="UP000201728"/>
    </source>
</evidence>
<dbReference type="KEGG" id="lcd:clem_03840"/>
<keyword evidence="8 18" id="KW-0201">Cytochrome c-type biogenesis</keyword>
<dbReference type="GO" id="GO:0047134">
    <property type="term" value="F:protein-disulfide reductase [NAD(P)H] activity"/>
    <property type="evidence" value="ECO:0007669"/>
    <property type="project" value="UniProtKB-UniRule"/>
</dbReference>
<dbReference type="Gene3D" id="3.40.30.10">
    <property type="entry name" value="Glutaredoxin"/>
    <property type="match status" value="1"/>
</dbReference>
<feature type="transmembrane region" description="Helical" evidence="18">
    <location>
        <begin position="480"/>
        <end position="498"/>
    </location>
</feature>
<feature type="transmembrane region" description="Helical" evidence="18">
    <location>
        <begin position="420"/>
        <end position="441"/>
    </location>
</feature>
<comment type="caution">
    <text evidence="18">Lacks conserved residue(s) required for the propagation of feature annotation.</text>
</comment>
<feature type="disulfide bond" description="Redox-active" evidence="18">
    <location>
        <begin position="169"/>
        <end position="175"/>
    </location>
</feature>
<evidence type="ECO:0000256" key="1">
    <source>
        <dbReference type="ARBA" id="ARBA00004429"/>
    </source>
</evidence>
<evidence type="ECO:0000256" key="5">
    <source>
        <dbReference type="ARBA" id="ARBA00022519"/>
    </source>
</evidence>
<feature type="domain" description="Thioredoxin" evidence="19">
    <location>
        <begin position="511"/>
        <end position="637"/>
    </location>
</feature>
<keyword evidence="6 18" id="KW-0812">Transmembrane</keyword>
<accession>A0A222P0G5</accession>
<dbReference type="PROSITE" id="PS51352">
    <property type="entry name" value="THIOREDOXIN_2"/>
    <property type="match status" value="1"/>
</dbReference>
<dbReference type="GO" id="GO:0017004">
    <property type="term" value="P:cytochrome complex assembly"/>
    <property type="evidence" value="ECO:0007669"/>
    <property type="project" value="UniProtKB-UniRule"/>
</dbReference>
<sequence length="639" mass="70008">MLILDVSHCISLMTAIWGLPHRLSRGDFKFFLVFFDTATTMFYYLVSYKTSMKKWLLFSLLCFASFLNYATPLPATEVFQVNAKQIDPNTFSLIWQVKPGFFLYADRIKVTAQPNSNVHIGDLRFPTPLTKTDKQGKSYAIYRHELSLSVPILGEQPGETLVNLSFQGCADDGFCYPPETRQIKLTIDDHLALTHVTIETTPLQYEEESEAIPATSEIEEIFTKHWSLVLLTFFGFGLLLSFTPCVLPMVPVLSGIIVGHGKNISTRKAFFLSLSYVLGMSATYALVGAIVSLLGSNLQIAMQSPWAIGLFSAVFVLLALSMFGYYELRLPVSWQAKLAGASHHHANGHYLGAAVMGCFSTLILSPCVTAPLIGALSYIAHSNNIIFGSLTLFFLGLGMGTPLLLIGTSAGKWLPKAGNWMNGVKVFFGVLLLAVAIYLLSRILPGVIVMLLWASLLILLGIYCGALSKSLSNYAKLQQGFGLISFVYGLLILIGASMGNTNPLQPLTGFQAIANAKPNFSVETVSTVSEVQQAIAKAKGKPVMLDFYADWCTSCQVMESTTFKDPQVEAALKNFIVLKVDITANNAQDKALLRQYGVVAPPTFLFFNKHGNEQSHLRLVGETSASKFLEKLVQASALD</sequence>